<feature type="region of interest" description="Disordered" evidence="1">
    <location>
        <begin position="351"/>
        <end position="378"/>
    </location>
</feature>
<accession>A0AAE0WKP6</accession>
<feature type="domain" description="C2H2-type" evidence="2">
    <location>
        <begin position="461"/>
        <end position="491"/>
    </location>
</feature>
<protein>
    <recommendedName>
        <fullName evidence="2">C2H2-type domain-containing protein</fullName>
    </recommendedName>
</protein>
<dbReference type="InterPro" id="IPR013087">
    <property type="entry name" value="Znf_C2H2_type"/>
</dbReference>
<evidence type="ECO:0000313" key="3">
    <source>
        <dbReference type="EMBL" id="KAK3673485.1"/>
    </source>
</evidence>
<gene>
    <name evidence="3" type="ORF">LTR78_006719</name>
</gene>
<dbReference type="SMART" id="SM00355">
    <property type="entry name" value="ZnF_C2H2"/>
    <property type="match status" value="2"/>
</dbReference>
<dbReference type="AlphaFoldDB" id="A0AAE0WKP6"/>
<evidence type="ECO:0000313" key="4">
    <source>
        <dbReference type="Proteomes" id="UP001274830"/>
    </source>
</evidence>
<organism evidence="3 4">
    <name type="scientific">Recurvomyces mirabilis</name>
    <dbReference type="NCBI Taxonomy" id="574656"/>
    <lineage>
        <taxon>Eukaryota</taxon>
        <taxon>Fungi</taxon>
        <taxon>Dikarya</taxon>
        <taxon>Ascomycota</taxon>
        <taxon>Pezizomycotina</taxon>
        <taxon>Dothideomycetes</taxon>
        <taxon>Dothideomycetidae</taxon>
        <taxon>Mycosphaerellales</taxon>
        <taxon>Teratosphaeriaceae</taxon>
        <taxon>Recurvomyces</taxon>
    </lineage>
</organism>
<reference evidence="3" key="1">
    <citation type="submission" date="2023-07" db="EMBL/GenBank/DDBJ databases">
        <title>Black Yeasts Isolated from many extreme environments.</title>
        <authorList>
            <person name="Coleine C."/>
            <person name="Stajich J.E."/>
            <person name="Selbmann L."/>
        </authorList>
    </citation>
    <scope>NUCLEOTIDE SEQUENCE</scope>
    <source>
        <strain evidence="3">CCFEE 5485</strain>
    </source>
</reference>
<evidence type="ECO:0000259" key="2">
    <source>
        <dbReference type="SMART" id="SM00355"/>
    </source>
</evidence>
<name>A0AAE0WKP6_9PEZI</name>
<dbReference type="EMBL" id="JAUTXT010000025">
    <property type="protein sequence ID" value="KAK3673485.1"/>
    <property type="molecule type" value="Genomic_DNA"/>
</dbReference>
<proteinExistence type="predicted"/>
<evidence type="ECO:0000256" key="1">
    <source>
        <dbReference type="SAM" id="MobiDB-lite"/>
    </source>
</evidence>
<dbReference type="InterPro" id="IPR059009">
    <property type="entry name" value="Znf_C2H2_17_1st"/>
</dbReference>
<dbReference type="Pfam" id="PF26176">
    <property type="entry name" value="zf_C2H2_17_2"/>
    <property type="match status" value="1"/>
</dbReference>
<dbReference type="Gene3D" id="3.30.160.60">
    <property type="entry name" value="Classic Zinc Finger"/>
    <property type="match status" value="1"/>
</dbReference>
<feature type="compositionally biased region" description="Polar residues" evidence="1">
    <location>
        <begin position="357"/>
        <end position="369"/>
    </location>
</feature>
<dbReference type="InterPro" id="IPR059095">
    <property type="entry name" value="Znf_C2H2_17_2nd"/>
</dbReference>
<comment type="caution">
    <text evidence="3">The sequence shown here is derived from an EMBL/GenBank/DDBJ whole genome shotgun (WGS) entry which is preliminary data.</text>
</comment>
<sequence>MSQEWNQASFADEVYTTSYVPTDPVYQPETSQDFQGPIYAHAAPCTSAYVTFAPSQWLQTPQESVVQGLSPVLSQESQSSHTFTSLSEPDPSLLPPSLDTSYPVDPSWSTYSSETYHGHMLPAGSVPYESYPVYGPSMPAPHSALSEGSRSFVPGHAPQYFQPRHAVPYSVMQRRPLLPRTHSTAVPSQPVFGYQRILRPHVTMPQNAHAFMPTVSNVPHEVRPTTSALLDVPVSMPAPAVATNVPGSPFGVLPARSMETVRPELAVQTQPIGPVGYWVDHTEDWSSSVRTDLDMHRSPMLTYRSDSSARRFKLCNTDVSASTSQSYATVQPPLVVSPRAVKPLVAKLDRIPRMDEQSAQTSRASTGPASDSEEGRHRTHVLYSKEAEADGLYHCPFKDDPTCQHQPTKLKCNYDKFIDSHIKPFRCKNDGCAKQEFSSTACLLRHEREAHGMHGHGDRPHLCYYTGCERGMPGNGFPRRYNLFDHMKRVHDHKEDIHAMDGSSAVVGSSKRAGGRKRKASVPAADEPVAQRQMSQLPPVQIPVAQTVQMPYPAYPQATMVPYPQEVYSAPAEPRKGHHQRQRVLYTQWANQRDMVARQMDFVQSPDDEAGLQQLSHNIAELRRLSQDAKRG</sequence>
<keyword evidence="4" id="KW-1185">Reference proteome</keyword>
<feature type="domain" description="C2H2-type" evidence="2">
    <location>
        <begin position="425"/>
        <end position="451"/>
    </location>
</feature>
<feature type="region of interest" description="Disordered" evidence="1">
    <location>
        <begin position="502"/>
        <end position="535"/>
    </location>
</feature>
<dbReference type="Proteomes" id="UP001274830">
    <property type="component" value="Unassembled WGS sequence"/>
</dbReference>
<dbReference type="Pfam" id="PF26177">
    <property type="entry name" value="zf_C2H2_17_1st"/>
    <property type="match status" value="1"/>
</dbReference>